<organism evidence="4 5">
    <name type="scientific">Rhizoctonia solani</name>
    <dbReference type="NCBI Taxonomy" id="456999"/>
    <lineage>
        <taxon>Eukaryota</taxon>
        <taxon>Fungi</taxon>
        <taxon>Dikarya</taxon>
        <taxon>Basidiomycota</taxon>
        <taxon>Agaricomycotina</taxon>
        <taxon>Agaricomycetes</taxon>
        <taxon>Cantharellales</taxon>
        <taxon>Ceratobasidiaceae</taxon>
        <taxon>Rhizoctonia</taxon>
    </lineage>
</organism>
<reference evidence="4" key="1">
    <citation type="submission" date="2021-01" db="EMBL/GenBank/DDBJ databases">
        <authorList>
            <person name="Kaushik A."/>
        </authorList>
    </citation>
    <scope>NUCLEOTIDE SEQUENCE</scope>
    <source>
        <strain evidence="4">AG4-R118</strain>
    </source>
</reference>
<dbReference type="GO" id="GO:0005886">
    <property type="term" value="C:plasma membrane"/>
    <property type="evidence" value="ECO:0007669"/>
    <property type="project" value="TreeGrafter"/>
</dbReference>
<dbReference type="PANTHER" id="PTHR13018:SF143">
    <property type="entry name" value="CSC1_OSCA1-LIKE 7TM REGION DOMAIN-CONTAINING PROTEIN"/>
    <property type="match status" value="1"/>
</dbReference>
<feature type="domain" description="CSC1/OSCA1-like 7TM region" evidence="2">
    <location>
        <begin position="116"/>
        <end position="208"/>
    </location>
</feature>
<dbReference type="Pfam" id="PF14703">
    <property type="entry name" value="PHM7_cyt"/>
    <property type="match status" value="1"/>
</dbReference>
<comment type="caution">
    <text evidence="4">The sequence shown here is derived from an EMBL/GenBank/DDBJ whole genome shotgun (WGS) entry which is preliminary data.</text>
</comment>
<keyword evidence="1" id="KW-0812">Transmembrane</keyword>
<name>A0A8H3ABX9_9AGAM</name>
<dbReference type="InterPro" id="IPR027815">
    <property type="entry name" value="CSC1/OSCA1-like_cyt"/>
</dbReference>
<dbReference type="GO" id="GO:0005227">
    <property type="term" value="F:calcium-activated cation channel activity"/>
    <property type="evidence" value="ECO:0007669"/>
    <property type="project" value="InterPro"/>
</dbReference>
<accession>A0A8H3ABX9</accession>
<feature type="transmembrane region" description="Helical" evidence="1">
    <location>
        <begin position="153"/>
        <end position="181"/>
    </location>
</feature>
<keyword evidence="1" id="KW-0472">Membrane</keyword>
<evidence type="ECO:0000313" key="5">
    <source>
        <dbReference type="Proteomes" id="UP000663888"/>
    </source>
</evidence>
<proteinExistence type="predicted"/>
<feature type="transmembrane region" description="Helical" evidence="1">
    <location>
        <begin position="118"/>
        <end position="141"/>
    </location>
</feature>
<evidence type="ECO:0000259" key="2">
    <source>
        <dbReference type="Pfam" id="PF02714"/>
    </source>
</evidence>
<dbReference type="Pfam" id="PF02714">
    <property type="entry name" value="RSN1_7TM"/>
    <property type="match status" value="1"/>
</dbReference>
<dbReference type="Proteomes" id="UP000663888">
    <property type="component" value="Unassembled WGS sequence"/>
</dbReference>
<evidence type="ECO:0000313" key="4">
    <source>
        <dbReference type="EMBL" id="CAE6413917.1"/>
    </source>
</evidence>
<dbReference type="AlphaFoldDB" id="A0A8H3ABX9"/>
<dbReference type="PANTHER" id="PTHR13018">
    <property type="entry name" value="PROBABLE MEMBRANE PROTEIN DUF221-RELATED"/>
    <property type="match status" value="1"/>
</dbReference>
<dbReference type="InterPro" id="IPR003864">
    <property type="entry name" value="CSC1/OSCA1-like_7TM"/>
</dbReference>
<gene>
    <name evidence="4" type="ORF">RDB_LOCUS14532</name>
</gene>
<dbReference type="InterPro" id="IPR045122">
    <property type="entry name" value="Csc1-like"/>
</dbReference>
<protein>
    <submittedName>
        <fullName evidence="4">Uncharacterized protein</fullName>
    </submittedName>
</protein>
<evidence type="ECO:0000259" key="3">
    <source>
        <dbReference type="Pfam" id="PF14703"/>
    </source>
</evidence>
<sequence length="227" mass="25242">MSISSLILRLGYRLMGEKVNTVEWARKAVGEAEMLLGEGRQKLADDRANLGVNMDEKYPPLISAFILFNQQIRAHIAAQILVHNQPYRMAKQHTEVAPADVIWGNLGSNPYEARIRKAISYAATAGLIIFWAIPVSFGGIVSNVSQHCRLPDVVVGIISGILPPVALAILMMLLPIVLRLLARFEGIPRFTGLKLSLMSRYFIFQVIVIYNTLRTSNRESDVSRLGD</sequence>
<dbReference type="EMBL" id="CAJMWX010000351">
    <property type="protein sequence ID" value="CAE6413917.1"/>
    <property type="molecule type" value="Genomic_DNA"/>
</dbReference>
<evidence type="ECO:0000256" key="1">
    <source>
        <dbReference type="SAM" id="Phobius"/>
    </source>
</evidence>
<keyword evidence="1" id="KW-1133">Transmembrane helix</keyword>
<feature type="domain" description="CSC1/OSCA1-like cytosolic" evidence="3">
    <location>
        <begin position="10"/>
        <end position="105"/>
    </location>
</feature>